<dbReference type="GeneID" id="106159829"/>
<proteinExistence type="predicted"/>
<dbReference type="InterPro" id="IPR048377">
    <property type="entry name" value="TEX55_DD"/>
</dbReference>
<dbReference type="RefSeq" id="XP_013391684.1">
    <property type="nucleotide sequence ID" value="XM_013536230.1"/>
</dbReference>
<dbReference type="KEGG" id="lak:106159829"/>
<reference evidence="3" key="1">
    <citation type="submission" date="2025-08" db="UniProtKB">
        <authorList>
            <consortium name="RefSeq"/>
        </authorList>
    </citation>
    <scope>IDENTIFICATION</scope>
    <source>
        <tissue evidence="3">Gonads</tissue>
    </source>
</reference>
<evidence type="ECO:0000313" key="2">
    <source>
        <dbReference type="Proteomes" id="UP000085678"/>
    </source>
</evidence>
<organism evidence="2 3">
    <name type="scientific">Lingula anatina</name>
    <name type="common">Brachiopod</name>
    <name type="synonym">Lingula unguis</name>
    <dbReference type="NCBI Taxonomy" id="7574"/>
    <lineage>
        <taxon>Eukaryota</taxon>
        <taxon>Metazoa</taxon>
        <taxon>Spiralia</taxon>
        <taxon>Lophotrochozoa</taxon>
        <taxon>Brachiopoda</taxon>
        <taxon>Linguliformea</taxon>
        <taxon>Lingulata</taxon>
        <taxon>Lingulida</taxon>
        <taxon>Linguloidea</taxon>
        <taxon>Lingulidae</taxon>
        <taxon>Lingula</taxon>
    </lineage>
</organism>
<feature type="region of interest" description="Disordered" evidence="1">
    <location>
        <begin position="44"/>
        <end position="70"/>
    </location>
</feature>
<dbReference type="InterPro" id="IPR040760">
    <property type="entry name" value="Tex55"/>
</dbReference>
<dbReference type="Gene3D" id="1.20.890.10">
    <property type="entry name" value="cAMP-dependent protein kinase regulatory subunit, dimerization-anchoring domain"/>
    <property type="match status" value="1"/>
</dbReference>
<name>A0A1S3I2V6_LINAN</name>
<evidence type="ECO:0000256" key="1">
    <source>
        <dbReference type="SAM" id="MobiDB-lite"/>
    </source>
</evidence>
<dbReference type="InParanoid" id="A0A1S3I2V6"/>
<dbReference type="OrthoDB" id="522106at2759"/>
<gene>
    <name evidence="3" type="primary">LOC106159829</name>
</gene>
<dbReference type="AlphaFoldDB" id="A0A1S3I2V6"/>
<feature type="compositionally biased region" description="Basic and acidic residues" evidence="1">
    <location>
        <begin position="45"/>
        <end position="70"/>
    </location>
</feature>
<evidence type="ECO:0000313" key="3">
    <source>
        <dbReference type="RefSeq" id="XP_013391684.1"/>
    </source>
</evidence>
<sequence length="167" mass="18711">MIIMDTNTEVSASFESEIKQTRELTEREKLEIVKRELVAALQDTNDSHDEVKSDLGGVAEDRSDHPTSGDIIHEVTAQGGAQKEEKVAYVPPLQDPFRKAVRYLEEHNILQLFQGITSGIIYQRPGDPIKYMADEIGKLQEAEKVIQETNNDQSDVQDGQDIAQKSS</sequence>
<accession>A0A1S3I2V6</accession>
<keyword evidence="2" id="KW-1185">Reference proteome</keyword>
<protein>
    <submittedName>
        <fullName evidence="3">Uncharacterized protein LOC106159829</fullName>
    </submittedName>
</protein>
<dbReference type="Pfam" id="PF17819">
    <property type="entry name" value="Tex55"/>
    <property type="match status" value="1"/>
</dbReference>
<dbReference type="SUPFAM" id="SSF47391">
    <property type="entry name" value="Dimerization-anchoring domain of cAMP-dependent PK regulatory subunit"/>
    <property type="match status" value="1"/>
</dbReference>
<dbReference type="CDD" id="cd22975">
    <property type="entry name" value="DD_TEX55"/>
    <property type="match status" value="1"/>
</dbReference>
<dbReference type="Proteomes" id="UP000085678">
    <property type="component" value="Unplaced"/>
</dbReference>